<dbReference type="SUPFAM" id="SSF53850">
    <property type="entry name" value="Periplasmic binding protein-like II"/>
    <property type="match status" value="1"/>
</dbReference>
<feature type="transmembrane region" description="Helical" evidence="1">
    <location>
        <begin position="16"/>
        <end position="35"/>
    </location>
</feature>
<dbReference type="Gene3D" id="3.10.105.10">
    <property type="entry name" value="Dipeptide-binding Protein, Domain 3"/>
    <property type="match status" value="1"/>
</dbReference>
<protein>
    <submittedName>
        <fullName evidence="3">ABC transporter substrate-binding protein</fullName>
    </submittedName>
</protein>
<keyword evidence="4" id="KW-1185">Reference proteome</keyword>
<dbReference type="InterPro" id="IPR030678">
    <property type="entry name" value="Peptide/Ni-bd"/>
</dbReference>
<dbReference type="AlphaFoldDB" id="A0AA37VVG2"/>
<keyword evidence="1" id="KW-0812">Transmembrane</keyword>
<evidence type="ECO:0000259" key="2">
    <source>
        <dbReference type="Pfam" id="PF00496"/>
    </source>
</evidence>
<comment type="caution">
    <text evidence="3">The sequence shown here is derived from an EMBL/GenBank/DDBJ whole genome shotgun (WGS) entry which is preliminary data.</text>
</comment>
<dbReference type="InterPro" id="IPR000914">
    <property type="entry name" value="SBP_5_dom"/>
</dbReference>
<gene>
    <name evidence="3" type="ORF">GCM10007895_13470</name>
</gene>
<reference evidence="3" key="1">
    <citation type="journal article" date="2014" name="Int. J. Syst. Evol. Microbiol.">
        <title>Complete genome sequence of Corynebacterium casei LMG S-19264T (=DSM 44701T), isolated from a smear-ripened cheese.</title>
        <authorList>
            <consortium name="US DOE Joint Genome Institute (JGI-PGF)"/>
            <person name="Walter F."/>
            <person name="Albersmeier A."/>
            <person name="Kalinowski J."/>
            <person name="Ruckert C."/>
        </authorList>
    </citation>
    <scope>NUCLEOTIDE SEQUENCE</scope>
    <source>
        <strain evidence="3">NBRC 101628</strain>
    </source>
</reference>
<reference evidence="3" key="2">
    <citation type="submission" date="2023-01" db="EMBL/GenBank/DDBJ databases">
        <title>Draft genome sequence of Paraferrimonas sedimenticola strain NBRC 101628.</title>
        <authorList>
            <person name="Sun Q."/>
            <person name="Mori K."/>
        </authorList>
    </citation>
    <scope>NUCLEOTIDE SEQUENCE</scope>
    <source>
        <strain evidence="3">NBRC 101628</strain>
    </source>
</reference>
<evidence type="ECO:0000313" key="4">
    <source>
        <dbReference type="Proteomes" id="UP001161422"/>
    </source>
</evidence>
<dbReference type="GO" id="GO:0043190">
    <property type="term" value="C:ATP-binding cassette (ABC) transporter complex"/>
    <property type="evidence" value="ECO:0007669"/>
    <property type="project" value="InterPro"/>
</dbReference>
<proteinExistence type="predicted"/>
<evidence type="ECO:0000313" key="3">
    <source>
        <dbReference type="EMBL" id="GLP96041.1"/>
    </source>
</evidence>
<sequence length="534" mass="58527">MHNAPDFSAKSSRKGLVAIVAGLVGVLGTTLYLLADGQHHDRPTKANTVSIAAAMEFTTQQPSQHGYIYSRMGVLETLLNVNEQGQLTPGLATDWQVSEDGKRWQFTLRPNVFFHDGSKMTAQAVAKSLQHAVDTHGPLAEAPIVRITAEGTDSVTVWLEQPYSPLGALIAHYSAGIVASGAFDKDGFVHQLIATGPYQVFEFEPPHKLVVERFDQYWKGPASIRFASYLTGHRSESRVLQAKSGQADIVFGLEPSSLPQIRNAKNVVLHTDPIPRAISIKLNAGLPQLKDDRVRQALHLAIDRKGIAESIFRTPGVETEQLLPAAFSDWYLTDLSSAADAKDKAAKLLDQAGWRMGAQGMREKDGQLLRLTMITYADRPELTIVATAIQSQWAEIGVDLGIDVVNSSGIPMGHQDQSLEVALMARNYGFIADPLATIIADFATKSDGSKGGDWGAMNWSSSKLDSLLGKLPLTSDRDEYRQMAQESAQIIHQSYSVLPVVTYTQQSAVNERIKGFSFDPFERSYRLEQLEIAQ</sequence>
<keyword evidence="1" id="KW-1133">Transmembrane helix</keyword>
<dbReference type="RefSeq" id="WP_095506956.1">
    <property type="nucleotide sequence ID" value="NZ_BSNC01000004.1"/>
</dbReference>
<dbReference type="GO" id="GO:0030288">
    <property type="term" value="C:outer membrane-bounded periplasmic space"/>
    <property type="evidence" value="ECO:0007669"/>
    <property type="project" value="UniProtKB-ARBA"/>
</dbReference>
<dbReference type="PANTHER" id="PTHR30290:SF83">
    <property type="entry name" value="ABC TRANSPORTER SUBSTRATE-BINDING PROTEIN"/>
    <property type="match status" value="1"/>
</dbReference>
<organism evidence="3 4">
    <name type="scientific">Paraferrimonas sedimenticola</name>
    <dbReference type="NCBI Taxonomy" id="375674"/>
    <lineage>
        <taxon>Bacteria</taxon>
        <taxon>Pseudomonadati</taxon>
        <taxon>Pseudomonadota</taxon>
        <taxon>Gammaproteobacteria</taxon>
        <taxon>Alteromonadales</taxon>
        <taxon>Ferrimonadaceae</taxon>
        <taxon>Paraferrimonas</taxon>
    </lineage>
</organism>
<dbReference type="GO" id="GO:0015833">
    <property type="term" value="P:peptide transport"/>
    <property type="evidence" value="ECO:0007669"/>
    <property type="project" value="TreeGrafter"/>
</dbReference>
<dbReference type="Gene3D" id="3.40.190.10">
    <property type="entry name" value="Periplasmic binding protein-like II"/>
    <property type="match status" value="1"/>
</dbReference>
<keyword evidence="1" id="KW-0472">Membrane</keyword>
<dbReference type="EMBL" id="BSNC01000004">
    <property type="protein sequence ID" value="GLP96041.1"/>
    <property type="molecule type" value="Genomic_DNA"/>
</dbReference>
<dbReference type="InterPro" id="IPR039424">
    <property type="entry name" value="SBP_5"/>
</dbReference>
<feature type="domain" description="Solute-binding protein family 5" evidence="2">
    <location>
        <begin position="87"/>
        <end position="434"/>
    </location>
</feature>
<evidence type="ECO:0000256" key="1">
    <source>
        <dbReference type="SAM" id="Phobius"/>
    </source>
</evidence>
<dbReference type="PANTHER" id="PTHR30290">
    <property type="entry name" value="PERIPLASMIC BINDING COMPONENT OF ABC TRANSPORTER"/>
    <property type="match status" value="1"/>
</dbReference>
<dbReference type="Pfam" id="PF00496">
    <property type="entry name" value="SBP_bac_5"/>
    <property type="match status" value="1"/>
</dbReference>
<name>A0AA37VVG2_9GAMM</name>
<accession>A0AA37VVG2</accession>
<dbReference type="CDD" id="cd08490">
    <property type="entry name" value="PBP2_NikA_DppA_OppA_like_3"/>
    <property type="match status" value="1"/>
</dbReference>
<dbReference type="PIRSF" id="PIRSF002741">
    <property type="entry name" value="MppA"/>
    <property type="match status" value="1"/>
</dbReference>
<dbReference type="Proteomes" id="UP001161422">
    <property type="component" value="Unassembled WGS sequence"/>
</dbReference>
<dbReference type="GO" id="GO:1904680">
    <property type="term" value="F:peptide transmembrane transporter activity"/>
    <property type="evidence" value="ECO:0007669"/>
    <property type="project" value="TreeGrafter"/>
</dbReference>